<keyword evidence="4" id="KW-0462">Maltose metabolism</keyword>
<dbReference type="Gene3D" id="2.60.40.1180">
    <property type="entry name" value="Golgi alpha-mannosidase II"/>
    <property type="match status" value="1"/>
</dbReference>
<dbReference type="EMBL" id="RSCE01000011">
    <property type="protein sequence ID" value="RSH78836.1"/>
    <property type="molecule type" value="Genomic_DNA"/>
</dbReference>
<evidence type="ECO:0000256" key="4">
    <source>
        <dbReference type="ARBA" id="ARBA00026248"/>
    </source>
</evidence>
<dbReference type="AlphaFoldDB" id="A0A427XJ04"/>
<protein>
    <recommendedName>
        <fullName evidence="5">Glycosyl hydrolase family 13 catalytic domain-containing protein</fullName>
    </recommendedName>
</protein>
<dbReference type="PANTHER" id="PTHR10357">
    <property type="entry name" value="ALPHA-AMYLASE FAMILY MEMBER"/>
    <property type="match status" value="1"/>
</dbReference>
<dbReference type="InterPro" id="IPR006047">
    <property type="entry name" value="GH13_cat_dom"/>
</dbReference>
<dbReference type="OrthoDB" id="1740265at2759"/>
<dbReference type="GO" id="GO:0000025">
    <property type="term" value="P:maltose catabolic process"/>
    <property type="evidence" value="ECO:0007669"/>
    <property type="project" value="TreeGrafter"/>
</dbReference>
<evidence type="ECO:0000256" key="2">
    <source>
        <dbReference type="ARBA" id="ARBA00022801"/>
    </source>
</evidence>
<dbReference type="SUPFAM" id="SSF51445">
    <property type="entry name" value="(Trans)glycosidases"/>
    <property type="match status" value="1"/>
</dbReference>
<evidence type="ECO:0000256" key="1">
    <source>
        <dbReference type="ARBA" id="ARBA00008061"/>
    </source>
</evidence>
<evidence type="ECO:0000256" key="3">
    <source>
        <dbReference type="ARBA" id="ARBA00023295"/>
    </source>
</evidence>
<dbReference type="InterPro" id="IPR045857">
    <property type="entry name" value="O16G_dom_2"/>
</dbReference>
<keyword evidence="2" id="KW-0378">Hydrolase</keyword>
<reference evidence="6 7" key="1">
    <citation type="submission" date="2018-11" db="EMBL/GenBank/DDBJ databases">
        <title>Genome sequence of Apiotrichum porosum DSM 27194.</title>
        <authorList>
            <person name="Aliyu H."/>
            <person name="Gorte O."/>
            <person name="Ochsenreither K."/>
        </authorList>
    </citation>
    <scope>NUCLEOTIDE SEQUENCE [LARGE SCALE GENOMIC DNA]</scope>
    <source>
        <strain evidence="6 7">DSM 27194</strain>
    </source>
</reference>
<evidence type="ECO:0000313" key="6">
    <source>
        <dbReference type="EMBL" id="RSH78836.1"/>
    </source>
</evidence>
<comment type="similarity">
    <text evidence="1">Belongs to the glycosyl hydrolase 13 family.</text>
</comment>
<dbReference type="InterPro" id="IPR013780">
    <property type="entry name" value="Glyco_hydro_b"/>
</dbReference>
<dbReference type="GO" id="GO:0033934">
    <property type="term" value="F:glucan 1,4-alpha-maltotriohydrolase activity"/>
    <property type="evidence" value="ECO:0007669"/>
    <property type="project" value="TreeGrafter"/>
</dbReference>
<dbReference type="Gene3D" id="3.90.400.10">
    <property type="entry name" value="Oligo-1,6-glucosidase, Domain 2"/>
    <property type="match status" value="1"/>
</dbReference>
<dbReference type="STRING" id="105984.A0A427XJ04"/>
<comment type="caution">
    <text evidence="6">The sequence shown here is derived from an EMBL/GenBank/DDBJ whole genome shotgun (WGS) entry which is preliminary data.</text>
</comment>
<keyword evidence="3" id="KW-0326">Glycosidase</keyword>
<dbReference type="GO" id="GO:0004556">
    <property type="term" value="F:alpha-amylase activity"/>
    <property type="evidence" value="ECO:0007669"/>
    <property type="project" value="TreeGrafter"/>
</dbReference>
<proteinExistence type="inferred from homology"/>
<dbReference type="GO" id="GO:0004575">
    <property type="term" value="F:sucrose alpha-glucosidase activity"/>
    <property type="evidence" value="ECO:0007669"/>
    <property type="project" value="TreeGrafter"/>
</dbReference>
<dbReference type="PANTHER" id="PTHR10357:SF179">
    <property type="entry name" value="NEUTRAL AND BASIC AMINO ACID TRANSPORT PROTEIN RBAT"/>
    <property type="match status" value="1"/>
</dbReference>
<evidence type="ECO:0000259" key="5">
    <source>
        <dbReference type="SMART" id="SM00642"/>
    </source>
</evidence>
<feature type="domain" description="Glycosyl hydrolase family 13 catalytic" evidence="5">
    <location>
        <begin position="22"/>
        <end position="444"/>
    </location>
</feature>
<dbReference type="Pfam" id="PF00128">
    <property type="entry name" value="Alpha-amylase"/>
    <property type="match status" value="1"/>
</dbReference>
<name>A0A427XJ04_9TREE</name>
<dbReference type="GeneID" id="39586300"/>
<dbReference type="Proteomes" id="UP000279236">
    <property type="component" value="Unassembled WGS sequence"/>
</dbReference>
<gene>
    <name evidence="6" type="ORF">EHS24_001757</name>
</gene>
<accession>A0A427XJ04</accession>
<dbReference type="FunFam" id="3.20.20.80:FF:000064">
    <property type="entry name" value="Oligo-1,6-glucosidase"/>
    <property type="match status" value="1"/>
</dbReference>
<dbReference type="InterPro" id="IPR017853">
    <property type="entry name" value="GH"/>
</dbReference>
<keyword evidence="7" id="KW-1185">Reference proteome</keyword>
<dbReference type="SMART" id="SM00642">
    <property type="entry name" value="Aamy"/>
    <property type="match status" value="1"/>
</dbReference>
<dbReference type="FunFam" id="3.90.400.10:FF:000004">
    <property type="entry name" value="Oligo-1,6-glucosidase"/>
    <property type="match status" value="1"/>
</dbReference>
<dbReference type="CDD" id="cd11333">
    <property type="entry name" value="AmyAc_SI_OligoGlu_DGase"/>
    <property type="match status" value="1"/>
</dbReference>
<dbReference type="GO" id="GO:0004574">
    <property type="term" value="F:oligo-1,6-glucosidase activity"/>
    <property type="evidence" value="ECO:0007669"/>
    <property type="project" value="TreeGrafter"/>
</dbReference>
<dbReference type="RefSeq" id="XP_028473983.1">
    <property type="nucleotide sequence ID" value="XM_028617520.1"/>
</dbReference>
<organism evidence="6 7">
    <name type="scientific">Apiotrichum porosum</name>
    <dbReference type="NCBI Taxonomy" id="105984"/>
    <lineage>
        <taxon>Eukaryota</taxon>
        <taxon>Fungi</taxon>
        <taxon>Dikarya</taxon>
        <taxon>Basidiomycota</taxon>
        <taxon>Agaricomycotina</taxon>
        <taxon>Tremellomycetes</taxon>
        <taxon>Trichosporonales</taxon>
        <taxon>Trichosporonaceae</taxon>
        <taxon>Apiotrichum</taxon>
    </lineage>
</organism>
<dbReference type="Gene3D" id="3.20.20.80">
    <property type="entry name" value="Glycosidases"/>
    <property type="match status" value="1"/>
</dbReference>
<sequence>MTVDIIPPASQRRWWKESTVYQIYPASFNDHADSGHGTLPGIIERVPYLQELGVDIIWLSPIYESPQADMGYDISDYQKIDPRYGTLEDWDNLRDACHERGMKLVMDLVVNHSSNEHAWFKESRSSKTNPKRDWYYWRKGSINEKGERVPPNNWEAMWGGSTWEYDEESDEYYLHLFAKQQPDLNWLNPEVREAVYKMMRWWLDRGADGFRMDVINFIDKAPGFPDAPTTNPYTVYQPFGPLSVGRPGVHTHLKEMHEKVLKDYDCFCVGECPGGDDPEAFAQYSKPENNELQMVFNFHHLGFDRARTSTIGRGWNPDWKLSDFKQVVNTWHVDLPKEGGWMSNYVDNHDQPRLLSRIGSDHPDHRARSAQAVAVFHTTLTGTIFVFQGQENGQINMPHSWGEEEYKDIESVEIFEGERERLKREGATQAEIDERIKWVLGNLRETARDNGRTPMQWDSSEHAGFSKGQPWMRVHDDYKQWNVKSQENDKQSVWSFWQAMLALRKKHLAIIYGKFIPLDESSEENYTYIREDEDTGEKLLVVLNLARGPDRTGLPIKVDLASMGVDTSNAQLIIANDGAEVGSGISGPLDLDNWGARVYLLQQGRAVLN</sequence>
<evidence type="ECO:0000313" key="7">
    <source>
        <dbReference type="Proteomes" id="UP000279236"/>
    </source>
</evidence>
<dbReference type="GO" id="GO:0005987">
    <property type="term" value="P:sucrose catabolic process"/>
    <property type="evidence" value="ECO:0007669"/>
    <property type="project" value="TreeGrafter"/>
</dbReference>